<dbReference type="AlphaFoldDB" id="A0A4Y7STK7"/>
<dbReference type="Proteomes" id="UP000298030">
    <property type="component" value="Unassembled WGS sequence"/>
</dbReference>
<keyword evidence="3" id="KW-1185">Reference proteome</keyword>
<reference evidence="2 3" key="1">
    <citation type="journal article" date="2019" name="Nat. Ecol. Evol.">
        <title>Megaphylogeny resolves global patterns of mushroom evolution.</title>
        <authorList>
            <person name="Varga T."/>
            <person name="Krizsan K."/>
            <person name="Foldi C."/>
            <person name="Dima B."/>
            <person name="Sanchez-Garcia M."/>
            <person name="Sanchez-Ramirez S."/>
            <person name="Szollosi G.J."/>
            <person name="Szarkandi J.G."/>
            <person name="Papp V."/>
            <person name="Albert L."/>
            <person name="Andreopoulos W."/>
            <person name="Angelini C."/>
            <person name="Antonin V."/>
            <person name="Barry K.W."/>
            <person name="Bougher N.L."/>
            <person name="Buchanan P."/>
            <person name="Buyck B."/>
            <person name="Bense V."/>
            <person name="Catcheside P."/>
            <person name="Chovatia M."/>
            <person name="Cooper J."/>
            <person name="Damon W."/>
            <person name="Desjardin D."/>
            <person name="Finy P."/>
            <person name="Geml J."/>
            <person name="Haridas S."/>
            <person name="Hughes K."/>
            <person name="Justo A."/>
            <person name="Karasinski D."/>
            <person name="Kautmanova I."/>
            <person name="Kiss B."/>
            <person name="Kocsube S."/>
            <person name="Kotiranta H."/>
            <person name="LaButti K.M."/>
            <person name="Lechner B.E."/>
            <person name="Liimatainen K."/>
            <person name="Lipzen A."/>
            <person name="Lukacs Z."/>
            <person name="Mihaltcheva S."/>
            <person name="Morgado L.N."/>
            <person name="Niskanen T."/>
            <person name="Noordeloos M.E."/>
            <person name="Ohm R.A."/>
            <person name="Ortiz-Santana B."/>
            <person name="Ovrebo C."/>
            <person name="Racz N."/>
            <person name="Riley R."/>
            <person name="Savchenko A."/>
            <person name="Shiryaev A."/>
            <person name="Soop K."/>
            <person name="Spirin V."/>
            <person name="Szebenyi C."/>
            <person name="Tomsovsky M."/>
            <person name="Tulloss R.E."/>
            <person name="Uehling J."/>
            <person name="Grigoriev I.V."/>
            <person name="Vagvolgyi C."/>
            <person name="Papp T."/>
            <person name="Martin F.M."/>
            <person name="Miettinen O."/>
            <person name="Hibbett D.S."/>
            <person name="Nagy L.G."/>
        </authorList>
    </citation>
    <scope>NUCLEOTIDE SEQUENCE [LARGE SCALE GENOMIC DNA]</scope>
    <source>
        <strain evidence="2 3">FP101781</strain>
    </source>
</reference>
<name>A0A4Y7STK7_COPMI</name>
<protein>
    <submittedName>
        <fullName evidence="2">Uncharacterized protein</fullName>
    </submittedName>
</protein>
<evidence type="ECO:0000256" key="1">
    <source>
        <dbReference type="SAM" id="MobiDB-lite"/>
    </source>
</evidence>
<gene>
    <name evidence="2" type="ORF">FA13DRAFT_1738624</name>
</gene>
<accession>A0A4Y7STK7</accession>
<proteinExistence type="predicted"/>
<dbReference type="EMBL" id="QPFP01000059">
    <property type="protein sequence ID" value="TEB25197.1"/>
    <property type="molecule type" value="Genomic_DNA"/>
</dbReference>
<evidence type="ECO:0000313" key="2">
    <source>
        <dbReference type="EMBL" id="TEB25197.1"/>
    </source>
</evidence>
<sequence>MVAFSPQRLQDDTPYHSPHESNALAHTRTGNYGVPPANEPSAQPEEDSEFRCSQTSHQPDSGLALVKLFLITTAAGTLGRLLTTSIPDSQGVCGQTLNDSRNGNRQERNVGCNATSKNSTMTDRKRFREEDGSSLLDLSASLISTLGVFPACRENGRGESNIWVKCAEGEVR</sequence>
<feature type="compositionally biased region" description="Basic and acidic residues" evidence="1">
    <location>
        <begin position="9"/>
        <end position="19"/>
    </location>
</feature>
<evidence type="ECO:0000313" key="3">
    <source>
        <dbReference type="Proteomes" id="UP000298030"/>
    </source>
</evidence>
<feature type="region of interest" description="Disordered" evidence="1">
    <location>
        <begin position="98"/>
        <end position="119"/>
    </location>
</feature>
<feature type="region of interest" description="Disordered" evidence="1">
    <location>
        <begin position="1"/>
        <end position="56"/>
    </location>
</feature>
<comment type="caution">
    <text evidence="2">The sequence shown here is derived from an EMBL/GenBank/DDBJ whole genome shotgun (WGS) entry which is preliminary data.</text>
</comment>
<organism evidence="2 3">
    <name type="scientific">Coprinellus micaceus</name>
    <name type="common">Glistening ink-cap mushroom</name>
    <name type="synonym">Coprinus micaceus</name>
    <dbReference type="NCBI Taxonomy" id="71717"/>
    <lineage>
        <taxon>Eukaryota</taxon>
        <taxon>Fungi</taxon>
        <taxon>Dikarya</taxon>
        <taxon>Basidiomycota</taxon>
        <taxon>Agaricomycotina</taxon>
        <taxon>Agaricomycetes</taxon>
        <taxon>Agaricomycetidae</taxon>
        <taxon>Agaricales</taxon>
        <taxon>Agaricineae</taxon>
        <taxon>Psathyrellaceae</taxon>
        <taxon>Coprinellus</taxon>
    </lineage>
</organism>